<comment type="catalytic activity">
    <reaction evidence="5">
        <text>trans-aconitate + S-adenosyl-L-methionine = (E)-3-(methoxycarbonyl)pent-2-enedioate + S-adenosyl-L-homocysteine</text>
        <dbReference type="Rhea" id="RHEA:14969"/>
        <dbReference type="ChEBI" id="CHEBI:15708"/>
        <dbReference type="ChEBI" id="CHEBI:57470"/>
        <dbReference type="ChEBI" id="CHEBI:57856"/>
        <dbReference type="ChEBI" id="CHEBI:59789"/>
        <dbReference type="EC" id="2.1.1.144"/>
    </reaction>
</comment>
<evidence type="ECO:0000256" key="4">
    <source>
        <dbReference type="ARBA" id="ARBA00022691"/>
    </source>
</evidence>
<comment type="caution">
    <text evidence="7">The sequence shown here is derived from an EMBL/GenBank/DDBJ whole genome shotgun (WGS) entry which is preliminary data.</text>
</comment>
<reference evidence="7 8" key="1">
    <citation type="submission" date="2016-10" db="EMBL/GenBank/DDBJ databases">
        <title>Genome sequence of Streptomyces gilvigriseus MUSC 26.</title>
        <authorList>
            <person name="Lee L.-H."/>
            <person name="Ser H.-L."/>
        </authorList>
    </citation>
    <scope>NUCLEOTIDE SEQUENCE [LARGE SCALE GENOMIC DNA]</scope>
    <source>
        <strain evidence="7 8">MUSC 26</strain>
    </source>
</reference>
<dbReference type="InterPro" id="IPR023149">
    <property type="entry name" value="Trans_acon_MeTrfase_C"/>
</dbReference>
<protein>
    <recommendedName>
        <fullName evidence="5">Trans-aconitate 2-methyltransferase</fullName>
        <ecNumber evidence="5">2.1.1.144</ecNumber>
    </recommendedName>
</protein>
<dbReference type="InterPro" id="IPR041698">
    <property type="entry name" value="Methyltransf_25"/>
</dbReference>
<organism evidence="7 8">
    <name type="scientific">Mangrovactinospora gilvigrisea</name>
    <dbReference type="NCBI Taxonomy" id="1428644"/>
    <lineage>
        <taxon>Bacteria</taxon>
        <taxon>Bacillati</taxon>
        <taxon>Actinomycetota</taxon>
        <taxon>Actinomycetes</taxon>
        <taxon>Kitasatosporales</taxon>
        <taxon>Streptomycetaceae</taxon>
        <taxon>Mangrovactinospora</taxon>
    </lineage>
</organism>
<dbReference type="STRING" id="1428644.BIV57_03780"/>
<dbReference type="Gene3D" id="1.10.150.290">
    <property type="entry name" value="S-adenosyl-L-methionine-dependent methyltransferases"/>
    <property type="match status" value="1"/>
</dbReference>
<dbReference type="Gene3D" id="3.40.50.150">
    <property type="entry name" value="Vaccinia Virus protein VP39"/>
    <property type="match status" value="1"/>
</dbReference>
<comment type="function">
    <text evidence="5">Catalyzes the S-adenosylmethionine monomethyl esterification of trans-aconitate.</text>
</comment>
<evidence type="ECO:0000256" key="5">
    <source>
        <dbReference type="HAMAP-Rule" id="MF_00560"/>
    </source>
</evidence>
<keyword evidence="8" id="KW-1185">Reference proteome</keyword>
<dbReference type="OrthoDB" id="9795085at2"/>
<proteinExistence type="inferred from homology"/>
<dbReference type="GO" id="GO:0032259">
    <property type="term" value="P:methylation"/>
    <property type="evidence" value="ECO:0007669"/>
    <property type="project" value="UniProtKB-KW"/>
</dbReference>
<evidence type="ECO:0000256" key="3">
    <source>
        <dbReference type="ARBA" id="ARBA00022679"/>
    </source>
</evidence>
<evidence type="ECO:0000313" key="7">
    <source>
        <dbReference type="EMBL" id="OIV38865.1"/>
    </source>
</evidence>
<evidence type="ECO:0000256" key="2">
    <source>
        <dbReference type="ARBA" id="ARBA00022603"/>
    </source>
</evidence>
<keyword evidence="1 5" id="KW-0963">Cytoplasm</keyword>
<dbReference type="InterPro" id="IPR023506">
    <property type="entry name" value="Trans-aconitate_MeTrfase"/>
</dbReference>
<dbReference type="EMBL" id="MLCF01000011">
    <property type="protein sequence ID" value="OIV38865.1"/>
    <property type="molecule type" value="Genomic_DNA"/>
</dbReference>
<keyword evidence="4 5" id="KW-0949">S-adenosyl-L-methionine</keyword>
<dbReference type="HAMAP" id="MF_00560">
    <property type="entry name" value="Tran_acon_Me_trans"/>
    <property type="match status" value="1"/>
</dbReference>
<evidence type="ECO:0000259" key="6">
    <source>
        <dbReference type="Pfam" id="PF13649"/>
    </source>
</evidence>
<dbReference type="RefSeq" id="WP_071655198.1">
    <property type="nucleotide sequence ID" value="NZ_MLCF01000011.1"/>
</dbReference>
<gene>
    <name evidence="5" type="primary">tam</name>
    <name evidence="7" type="ORF">BIV57_03780</name>
</gene>
<dbReference type="PANTHER" id="PTHR43861">
    <property type="entry name" value="TRANS-ACONITATE 2-METHYLTRANSFERASE-RELATED"/>
    <property type="match status" value="1"/>
</dbReference>
<dbReference type="SUPFAM" id="SSF53335">
    <property type="entry name" value="S-adenosyl-L-methionine-dependent methyltransferases"/>
    <property type="match status" value="1"/>
</dbReference>
<dbReference type="PANTHER" id="PTHR43861:SF1">
    <property type="entry name" value="TRANS-ACONITATE 2-METHYLTRANSFERASE"/>
    <property type="match status" value="1"/>
</dbReference>
<dbReference type="AlphaFoldDB" id="A0A1J7BZF8"/>
<dbReference type="GO" id="GO:0017000">
    <property type="term" value="P:antibiotic biosynthetic process"/>
    <property type="evidence" value="ECO:0007669"/>
    <property type="project" value="UniProtKB-ARBA"/>
</dbReference>
<dbReference type="Proteomes" id="UP000243342">
    <property type="component" value="Unassembled WGS sequence"/>
</dbReference>
<dbReference type="GO" id="GO:0005737">
    <property type="term" value="C:cytoplasm"/>
    <property type="evidence" value="ECO:0007669"/>
    <property type="project" value="UniProtKB-SubCell"/>
</dbReference>
<comment type="similarity">
    <text evidence="5">Belongs to the methyltransferase superfamily. Tam family.</text>
</comment>
<evidence type="ECO:0000256" key="1">
    <source>
        <dbReference type="ARBA" id="ARBA00022490"/>
    </source>
</evidence>
<dbReference type="InterPro" id="IPR029063">
    <property type="entry name" value="SAM-dependent_MTases_sf"/>
</dbReference>
<name>A0A1J7BZF8_9ACTN</name>
<dbReference type="Pfam" id="PF13649">
    <property type="entry name" value="Methyltransf_25"/>
    <property type="match status" value="1"/>
</dbReference>
<dbReference type="EC" id="2.1.1.144" evidence="5"/>
<keyword evidence="3 5" id="KW-0808">Transferase</keyword>
<comment type="subcellular location">
    <subcellularLocation>
        <location evidence="5">Cytoplasm</location>
    </subcellularLocation>
</comment>
<keyword evidence="2 5" id="KW-0489">Methyltransferase</keyword>
<evidence type="ECO:0000313" key="8">
    <source>
        <dbReference type="Proteomes" id="UP000243342"/>
    </source>
</evidence>
<feature type="domain" description="Methyltransferase" evidence="6">
    <location>
        <begin position="45"/>
        <end position="146"/>
    </location>
</feature>
<dbReference type="CDD" id="cd02440">
    <property type="entry name" value="AdoMet_MTases"/>
    <property type="match status" value="1"/>
</dbReference>
<accession>A0A1J7BZF8</accession>
<dbReference type="GO" id="GO:0030798">
    <property type="term" value="F:trans-aconitate 2-methyltransferase activity"/>
    <property type="evidence" value="ECO:0007669"/>
    <property type="project" value="UniProtKB-UniRule"/>
</dbReference>
<sequence>MRAQWDPQQYLRHADHRARPFHDLLARVPEPPDLAPPSSGLRHRITDLGCGTADTTTVHLLERWPDALVTGVDSSDEMLRRAAGVAGPVHGRGKGRRGRLDLELADIVEWQPAHHQQLIISNAALHWLPDHAEHFPRWVDRLTPGGTLAFQVPANYDSPQRLLLAETIDQPRWREKLAGLGEFNREVLAPAEYLHRLMALGCEVDAWETVYQHVLTGEDAVLDWVRGTALRPVLSALHDDADRTAFLAEYGARLRPAFPSVDGRTVLPFRRVFVVATKSATANTTASSAKEG</sequence>